<evidence type="ECO:0000256" key="2">
    <source>
        <dbReference type="ARBA" id="ARBA00022692"/>
    </source>
</evidence>
<feature type="domain" description="NADH:quinone oxidoreductase/Mrp antiporter transmembrane" evidence="7">
    <location>
        <begin position="138"/>
        <end position="447"/>
    </location>
</feature>
<protein>
    <recommendedName>
        <fullName evidence="5">NADH-quinone oxidoreductase subunit N</fullName>
        <ecNumber evidence="5">7.1.1.-</ecNumber>
    </recommendedName>
    <alternativeName>
        <fullName evidence="5">NADH dehydrogenase I subunit N</fullName>
    </alternativeName>
    <alternativeName>
        <fullName evidence="5">NDH-1 subunit N</fullName>
    </alternativeName>
</protein>
<dbReference type="GO" id="GO:0050136">
    <property type="term" value="F:NADH dehydrogenase (quinone) (non-electrogenic) activity"/>
    <property type="evidence" value="ECO:0007669"/>
    <property type="project" value="UniProtKB-UniRule"/>
</dbReference>
<proteinExistence type="inferred from homology"/>
<gene>
    <name evidence="5" type="primary">nuoN</name>
    <name evidence="8" type="ORF">G0Q06_08185</name>
</gene>
<feature type="transmembrane region" description="Helical" evidence="5">
    <location>
        <begin position="140"/>
        <end position="159"/>
    </location>
</feature>
<dbReference type="GO" id="GO:0042773">
    <property type="term" value="P:ATP synthesis coupled electron transport"/>
    <property type="evidence" value="ECO:0007669"/>
    <property type="project" value="InterPro"/>
</dbReference>
<keyword evidence="5" id="KW-0813">Transport</keyword>
<keyword evidence="5" id="KW-1003">Cell membrane</keyword>
<keyword evidence="9" id="KW-1185">Reference proteome</keyword>
<keyword evidence="5" id="KW-0830">Ubiquinone</keyword>
<dbReference type="EC" id="7.1.1.-" evidence="5"/>
<comment type="caution">
    <text evidence="8">The sequence shown here is derived from an EMBL/GenBank/DDBJ whole genome shotgun (WGS) entry which is preliminary data.</text>
</comment>
<comment type="subunit">
    <text evidence="5">NDH-1 is composed of 14 different subunits. Subunits NuoA, H, J, K, L, M, N constitute the membrane sector of the complex.</text>
</comment>
<dbReference type="InterPro" id="IPR010096">
    <property type="entry name" value="NADH-Q_OxRdtase_suN/2"/>
</dbReference>
<feature type="transmembrane region" description="Helical" evidence="5">
    <location>
        <begin position="50"/>
        <end position="69"/>
    </location>
</feature>
<evidence type="ECO:0000256" key="1">
    <source>
        <dbReference type="ARBA" id="ARBA00004127"/>
    </source>
</evidence>
<feature type="transmembrane region" description="Helical" evidence="5">
    <location>
        <begin position="433"/>
        <end position="453"/>
    </location>
</feature>
<feature type="transmembrane region" description="Helical" evidence="5">
    <location>
        <begin position="483"/>
        <end position="501"/>
    </location>
</feature>
<dbReference type="GO" id="GO:0005886">
    <property type="term" value="C:plasma membrane"/>
    <property type="evidence" value="ECO:0007669"/>
    <property type="project" value="UniProtKB-SubCell"/>
</dbReference>
<feature type="transmembrane region" description="Helical" evidence="5">
    <location>
        <begin position="171"/>
        <end position="195"/>
    </location>
</feature>
<organism evidence="8 9">
    <name type="scientific">Oceanipulchritudo coccoides</name>
    <dbReference type="NCBI Taxonomy" id="2706888"/>
    <lineage>
        <taxon>Bacteria</taxon>
        <taxon>Pseudomonadati</taxon>
        <taxon>Verrucomicrobiota</taxon>
        <taxon>Opitutia</taxon>
        <taxon>Puniceicoccales</taxon>
        <taxon>Oceanipulchritudinaceae</taxon>
        <taxon>Oceanipulchritudo</taxon>
    </lineage>
</organism>
<evidence type="ECO:0000256" key="3">
    <source>
        <dbReference type="ARBA" id="ARBA00022989"/>
    </source>
</evidence>
<comment type="function">
    <text evidence="5">NDH-1 shuttles electrons from NADH, via FMN and iron-sulfur (Fe-S) centers, to quinones in the respiratory chain. The immediate electron acceptor for the enzyme in this species is believed to be ubiquinone. Couples the redox reaction to proton translocation (for every two electrons transferred, four hydrogen ions are translocated across the cytoplasmic membrane), and thus conserves the redox energy in a proton gradient.</text>
</comment>
<dbReference type="PANTHER" id="PTHR22773">
    <property type="entry name" value="NADH DEHYDROGENASE"/>
    <property type="match status" value="1"/>
</dbReference>
<feature type="transmembrane region" description="Helical" evidence="5">
    <location>
        <begin position="350"/>
        <end position="377"/>
    </location>
</feature>
<dbReference type="Proteomes" id="UP000478417">
    <property type="component" value="Unassembled WGS sequence"/>
</dbReference>
<accession>A0A6B2M3N3</accession>
<keyword evidence="4 5" id="KW-0472">Membrane</keyword>
<dbReference type="RefSeq" id="WP_163964287.1">
    <property type="nucleotide sequence ID" value="NZ_JAAGNX010000002.1"/>
</dbReference>
<comment type="similarity">
    <text evidence="5">Belongs to the complex I subunit 2 family.</text>
</comment>
<evidence type="ECO:0000313" key="9">
    <source>
        <dbReference type="Proteomes" id="UP000478417"/>
    </source>
</evidence>
<dbReference type="InterPro" id="IPR001750">
    <property type="entry name" value="ND/Mrp_TM"/>
</dbReference>
<evidence type="ECO:0000256" key="6">
    <source>
        <dbReference type="RuleBase" id="RU000320"/>
    </source>
</evidence>
<feature type="transmembrane region" description="Helical" evidence="5">
    <location>
        <begin position="326"/>
        <end position="344"/>
    </location>
</feature>
<feature type="transmembrane region" description="Helical" evidence="5">
    <location>
        <begin position="116"/>
        <end position="134"/>
    </location>
</feature>
<feature type="transmembrane region" description="Helical" evidence="5">
    <location>
        <begin position="398"/>
        <end position="421"/>
    </location>
</feature>
<feature type="transmembrane region" description="Helical" evidence="5">
    <location>
        <begin position="230"/>
        <end position="255"/>
    </location>
</feature>
<dbReference type="NCBIfam" id="TIGR01770">
    <property type="entry name" value="NDH_I_N"/>
    <property type="match status" value="1"/>
</dbReference>
<dbReference type="HAMAP" id="MF_00445">
    <property type="entry name" value="NDH1_NuoN_1"/>
    <property type="match status" value="1"/>
</dbReference>
<dbReference type="EMBL" id="JAAGNX010000002">
    <property type="protein sequence ID" value="NDV62425.1"/>
    <property type="molecule type" value="Genomic_DNA"/>
</dbReference>
<keyword evidence="3 5" id="KW-1133">Transmembrane helix</keyword>
<feature type="transmembrane region" description="Helical" evidence="5">
    <location>
        <begin position="299"/>
        <end position="319"/>
    </location>
</feature>
<evidence type="ECO:0000256" key="4">
    <source>
        <dbReference type="ARBA" id="ARBA00023136"/>
    </source>
</evidence>
<dbReference type="GO" id="GO:0012505">
    <property type="term" value="C:endomembrane system"/>
    <property type="evidence" value="ECO:0007669"/>
    <property type="project" value="UniProtKB-SubCell"/>
</dbReference>
<dbReference type="GO" id="GO:0048038">
    <property type="term" value="F:quinone binding"/>
    <property type="evidence" value="ECO:0007669"/>
    <property type="project" value="UniProtKB-KW"/>
</dbReference>
<comment type="subcellular location">
    <subcellularLocation>
        <location evidence="5">Cell membrane</location>
        <topology evidence="5">Multi-pass membrane protein</topology>
    </subcellularLocation>
    <subcellularLocation>
        <location evidence="1">Endomembrane system</location>
        <topology evidence="1">Multi-pass membrane protein</topology>
    </subcellularLocation>
    <subcellularLocation>
        <location evidence="6">Membrane</location>
        <topology evidence="6">Multi-pass membrane protein</topology>
    </subcellularLocation>
</comment>
<keyword evidence="5" id="KW-0874">Quinone</keyword>
<sequence length="504" mass="54130">METETLQSVVSTNQWGALLPEIILGCFAVLILFVDLLAPRTRPHLSSLSILAQLIAGAVLILGMQANASRDGAEVLFAGLIAQESTADWMRLFFLLSSIIITHLGSVFLKKQKLAHVEFYHLVLIVSAAFMLLVQTHHFISLFVVLETLTVGFYILVAYKRDSRLSLEAGLKYLIMAAFSSGIFLFGVALLYGAASNPALPMTATSPLNFSELTAFISASNDLFNNSTNYMVLFGSVLVLTGIAFKIGVVPFQIWIPDVYQGAPTPVTAFLAVSSKAAGFYLLYLLLRGPFAALEHVTVPLLTVIAILTLLFGNIAALGQRNVKRVMGMSGVAHAGILLMGLLASLTVDWAFAAVLFYLVTYALASFGVFEVMVHVAESNDADQDLDLYDNLLKKDPYLGGILLISLGSLAGIPPLAGFIAKLLVFIAAFQAGLYPVLGVALAGVVISIYYYFGWMRSAAMGNPYLAEDAAKAITSPALSARLVMGLLAGATILFGFYQGFFAF</sequence>
<feature type="transmembrane region" description="Helical" evidence="5">
    <location>
        <begin position="15"/>
        <end position="38"/>
    </location>
</feature>
<feature type="transmembrane region" description="Helical" evidence="5">
    <location>
        <begin position="89"/>
        <end position="109"/>
    </location>
</feature>
<name>A0A6B2M3N3_9BACT</name>
<keyword evidence="5" id="KW-1278">Translocase</keyword>
<comment type="catalytic activity">
    <reaction evidence="5">
        <text>a quinone + NADH + 5 H(+)(in) = a quinol + NAD(+) + 4 H(+)(out)</text>
        <dbReference type="Rhea" id="RHEA:57888"/>
        <dbReference type="ChEBI" id="CHEBI:15378"/>
        <dbReference type="ChEBI" id="CHEBI:24646"/>
        <dbReference type="ChEBI" id="CHEBI:57540"/>
        <dbReference type="ChEBI" id="CHEBI:57945"/>
        <dbReference type="ChEBI" id="CHEBI:132124"/>
    </reaction>
</comment>
<keyword evidence="5" id="KW-0520">NAD</keyword>
<evidence type="ECO:0000259" key="7">
    <source>
        <dbReference type="Pfam" id="PF00361"/>
    </source>
</evidence>
<evidence type="ECO:0000256" key="5">
    <source>
        <dbReference type="HAMAP-Rule" id="MF_00445"/>
    </source>
</evidence>
<dbReference type="GO" id="GO:0008137">
    <property type="term" value="F:NADH dehydrogenase (ubiquinone) activity"/>
    <property type="evidence" value="ECO:0007669"/>
    <property type="project" value="InterPro"/>
</dbReference>
<evidence type="ECO:0000313" key="8">
    <source>
        <dbReference type="EMBL" id="NDV62425.1"/>
    </source>
</evidence>
<reference evidence="8 9" key="1">
    <citation type="submission" date="2020-02" db="EMBL/GenBank/DDBJ databases">
        <title>Albibacoteraceae fam. nov., the first described family within the subdivision 4 Verrucomicrobia.</title>
        <authorList>
            <person name="Xi F."/>
        </authorList>
    </citation>
    <scope>NUCLEOTIDE SEQUENCE [LARGE SCALE GENOMIC DNA]</scope>
    <source>
        <strain evidence="8 9">CK1056</strain>
    </source>
</reference>
<keyword evidence="2 5" id="KW-0812">Transmembrane</keyword>
<dbReference type="AlphaFoldDB" id="A0A6B2M3N3"/>
<dbReference type="Pfam" id="PF00361">
    <property type="entry name" value="Proton_antipo_M"/>
    <property type="match status" value="1"/>
</dbReference>
<feature type="transmembrane region" description="Helical" evidence="5">
    <location>
        <begin position="267"/>
        <end position="287"/>
    </location>
</feature>